<protein>
    <submittedName>
        <fullName evidence="4">Uncharacterized protein</fullName>
    </submittedName>
</protein>
<dbReference type="PROSITE" id="PS00678">
    <property type="entry name" value="WD_REPEATS_1"/>
    <property type="match status" value="1"/>
</dbReference>
<feature type="repeat" description="WD" evidence="3">
    <location>
        <begin position="10"/>
        <end position="50"/>
    </location>
</feature>
<dbReference type="InterPro" id="IPR019775">
    <property type="entry name" value="WD40_repeat_CS"/>
</dbReference>
<dbReference type="SUPFAM" id="SSF50978">
    <property type="entry name" value="WD40 repeat-like"/>
    <property type="match status" value="1"/>
</dbReference>
<keyword evidence="1 3" id="KW-0853">WD repeat</keyword>
<evidence type="ECO:0000256" key="1">
    <source>
        <dbReference type="ARBA" id="ARBA00022574"/>
    </source>
</evidence>
<dbReference type="Gene3D" id="2.130.10.10">
    <property type="entry name" value="YVTN repeat-like/Quinoprotein amine dehydrogenase"/>
    <property type="match status" value="1"/>
</dbReference>
<gene>
    <name evidence="4" type="ORF">DYB30_012119</name>
</gene>
<dbReference type="PANTHER" id="PTHR44324:SF4">
    <property type="entry name" value="WD40 REPEAT DOMAIN 95"/>
    <property type="match status" value="1"/>
</dbReference>
<organism evidence="4 5">
    <name type="scientific">Aphanomyces astaci</name>
    <name type="common">Crayfish plague agent</name>
    <dbReference type="NCBI Taxonomy" id="112090"/>
    <lineage>
        <taxon>Eukaryota</taxon>
        <taxon>Sar</taxon>
        <taxon>Stramenopiles</taxon>
        <taxon>Oomycota</taxon>
        <taxon>Saprolegniomycetes</taxon>
        <taxon>Saprolegniales</taxon>
        <taxon>Verrucalvaceae</taxon>
        <taxon>Aphanomyces</taxon>
    </lineage>
</organism>
<dbReference type="EMBL" id="QUTD01010639">
    <property type="protein sequence ID" value="RHY40897.1"/>
    <property type="molecule type" value="Genomic_DNA"/>
</dbReference>
<evidence type="ECO:0000256" key="3">
    <source>
        <dbReference type="PROSITE-ProRule" id="PRU00221"/>
    </source>
</evidence>
<reference evidence="4 5" key="1">
    <citation type="submission" date="2018-08" db="EMBL/GenBank/DDBJ databases">
        <title>Aphanomyces genome sequencing and annotation.</title>
        <authorList>
            <person name="Minardi D."/>
            <person name="Oidtmann B."/>
            <person name="Van Der Giezen M."/>
            <person name="Studholme D.J."/>
        </authorList>
    </citation>
    <scope>NUCLEOTIDE SEQUENCE [LARGE SCALE GENOMIC DNA]</scope>
    <source>
        <strain evidence="4 5">D2</strain>
    </source>
</reference>
<evidence type="ECO:0000256" key="2">
    <source>
        <dbReference type="ARBA" id="ARBA00022737"/>
    </source>
</evidence>
<accession>A0A397CE68</accession>
<evidence type="ECO:0000313" key="4">
    <source>
        <dbReference type="EMBL" id="RHY40897.1"/>
    </source>
</evidence>
<dbReference type="InterPro" id="IPR015943">
    <property type="entry name" value="WD40/YVTN_repeat-like_dom_sf"/>
</dbReference>
<dbReference type="PROSITE" id="PS50082">
    <property type="entry name" value="WD_REPEATS_2"/>
    <property type="match status" value="1"/>
</dbReference>
<name>A0A397CE68_APHAT</name>
<dbReference type="PANTHER" id="PTHR44324">
    <property type="entry name" value="WD40 REPEAT DOMAIN 95"/>
    <property type="match status" value="1"/>
</dbReference>
<dbReference type="InterPro" id="IPR051242">
    <property type="entry name" value="WD-EF-hand_domain"/>
</dbReference>
<evidence type="ECO:0000313" key="5">
    <source>
        <dbReference type="Proteomes" id="UP000266643"/>
    </source>
</evidence>
<proteinExistence type="predicted"/>
<dbReference type="PROSITE" id="PS50294">
    <property type="entry name" value="WD_REPEATS_REGION"/>
    <property type="match status" value="1"/>
</dbReference>
<sequence length="94" mass="10122">MRVIAASDTAKGHTDDILSVVYIPPATLATSGLDNKILLWNLNSGEFMSQLHQSGGAIECMMYCNKLELLMAAGDEGKLVTLDRVSSYKTEVGT</sequence>
<dbReference type="Proteomes" id="UP000266643">
    <property type="component" value="Unassembled WGS sequence"/>
</dbReference>
<dbReference type="AlphaFoldDB" id="A0A397CE68"/>
<dbReference type="VEuPathDB" id="FungiDB:H257_01241"/>
<keyword evidence="2" id="KW-0677">Repeat</keyword>
<dbReference type="InterPro" id="IPR001680">
    <property type="entry name" value="WD40_rpt"/>
</dbReference>
<comment type="caution">
    <text evidence="4">The sequence shown here is derived from an EMBL/GenBank/DDBJ whole genome shotgun (WGS) entry which is preliminary data.</text>
</comment>
<dbReference type="InterPro" id="IPR036322">
    <property type="entry name" value="WD40_repeat_dom_sf"/>
</dbReference>